<dbReference type="AlphaFoldDB" id="A0A437QAF1"/>
<comment type="pathway">
    <text evidence="1 9">Bacterial outer membrane biogenesis; LPS core biosynthesis.</text>
</comment>
<evidence type="ECO:0000313" key="12">
    <source>
        <dbReference type="Proteomes" id="UP000282818"/>
    </source>
</evidence>
<feature type="site" description="Transition state stabilizer" evidence="8">
    <location>
        <position position="214"/>
    </location>
</feature>
<sequence length="427" mass="47221">MRSRMANVLRFIYSVIFTLLIPVLLVRLFWKSTKVKGYRARWWQRFGFVPRIEGRPLWVHAVSVGETMAIAPLVERLLQENPELPIVMTSMTPTGADRVRALFGDRVQHLYCPYDLPFVIRLFLARVQPRGCMVVETELWPNMIAGCKHGGVPLLIANARLSERSAKGYARFGRLSQQMLNDIALLVAQHPTDAQRFLSLGMAPSKVIVSGSIKFDIDITDAQRRVARQLKATLGGRPVVALLSSHANEEKQFLEAMKPLWQQHEDAIAMVIPRHPERFVEVTRMAKELGEQPVLRSSGDEFSRDHRVYIADTMGEMLTLCGAADVAVMGGSFVPVGGHNPLEPALMRVPVVIGPHHHNFAAITQGLVDAGGAVCASDMAEAVAQSASWLAQEHVRETAGDAGCCFAESQKGALNRLLQAVRARLLA</sequence>
<evidence type="ECO:0000256" key="2">
    <source>
        <dbReference type="ARBA" id="ARBA00012621"/>
    </source>
</evidence>
<organism evidence="11 12">
    <name type="scientific">Neptunomonas marina</name>
    <dbReference type="NCBI Taxonomy" id="1815562"/>
    <lineage>
        <taxon>Bacteria</taxon>
        <taxon>Pseudomonadati</taxon>
        <taxon>Pseudomonadota</taxon>
        <taxon>Gammaproteobacteria</taxon>
        <taxon>Oceanospirillales</taxon>
        <taxon>Oceanospirillaceae</taxon>
        <taxon>Neptunomonas</taxon>
    </lineage>
</organism>
<dbReference type="InterPro" id="IPR039901">
    <property type="entry name" value="Kdotransferase"/>
</dbReference>
<dbReference type="InterPro" id="IPR038107">
    <property type="entry name" value="Glycos_transf_N_sf"/>
</dbReference>
<evidence type="ECO:0000256" key="7">
    <source>
        <dbReference type="PIRSR" id="PIRSR639901-1"/>
    </source>
</evidence>
<keyword evidence="9" id="KW-0472">Membrane</keyword>
<evidence type="ECO:0000256" key="8">
    <source>
        <dbReference type="PIRSR" id="PIRSR639901-2"/>
    </source>
</evidence>
<keyword evidence="9" id="KW-1133">Transmembrane helix</keyword>
<dbReference type="Pfam" id="PF04413">
    <property type="entry name" value="Glycos_transf_N"/>
    <property type="match status" value="1"/>
</dbReference>
<evidence type="ECO:0000259" key="10">
    <source>
        <dbReference type="Pfam" id="PF04413"/>
    </source>
</evidence>
<dbReference type="Gene3D" id="3.40.50.2000">
    <property type="entry name" value="Glycogen Phosphorylase B"/>
    <property type="match status" value="1"/>
</dbReference>
<dbReference type="SUPFAM" id="SSF53756">
    <property type="entry name" value="UDP-Glycosyltransferase/glycogen phosphorylase"/>
    <property type="match status" value="1"/>
</dbReference>
<dbReference type="InterPro" id="IPR007507">
    <property type="entry name" value="Glycos_transf_N"/>
</dbReference>
<gene>
    <name evidence="11" type="ORF">EOE65_06075</name>
</gene>
<feature type="active site" description="Proton acceptor" evidence="7">
    <location>
        <position position="66"/>
    </location>
</feature>
<proteinExistence type="inferred from homology"/>
<evidence type="ECO:0000256" key="1">
    <source>
        <dbReference type="ARBA" id="ARBA00004713"/>
    </source>
</evidence>
<comment type="function">
    <text evidence="9">Involved in lipopolysaccharide (LPS) biosynthesis. Catalyzes the transfer of 3-deoxy-D-manno-octulosonate (Kdo) residue(s) from CMP-Kdo to lipid IV(A), the tetraacyldisaccharide-1,4'-bisphosphate precursor of lipid A.</text>
</comment>
<dbReference type="GO" id="GO:0009244">
    <property type="term" value="P:lipopolysaccharide core region biosynthetic process"/>
    <property type="evidence" value="ECO:0007669"/>
    <property type="project" value="UniProtKB-UniRule"/>
</dbReference>
<dbReference type="PANTHER" id="PTHR42755:SF1">
    <property type="entry name" value="3-DEOXY-D-MANNO-OCTULOSONIC ACID TRANSFERASE, MITOCHONDRIAL-RELATED"/>
    <property type="match status" value="1"/>
</dbReference>
<feature type="transmembrane region" description="Helical" evidence="9">
    <location>
        <begin position="12"/>
        <end position="30"/>
    </location>
</feature>
<comment type="caution">
    <text evidence="11">The sequence shown here is derived from an EMBL/GenBank/DDBJ whole genome shotgun (WGS) entry which is preliminary data.</text>
</comment>
<dbReference type="UniPathway" id="UPA00958"/>
<evidence type="ECO:0000256" key="5">
    <source>
        <dbReference type="ARBA" id="ARBA00031445"/>
    </source>
</evidence>
<dbReference type="EC" id="2.4.99.12" evidence="2 9"/>
<dbReference type="FunFam" id="3.40.50.11720:FF:000001">
    <property type="entry name" value="3-deoxy-D-manno-octulosonic acid transferase"/>
    <property type="match status" value="1"/>
</dbReference>
<dbReference type="EMBL" id="SACQ01000002">
    <property type="protein sequence ID" value="RVU31544.1"/>
    <property type="molecule type" value="Genomic_DNA"/>
</dbReference>
<dbReference type="PANTHER" id="PTHR42755">
    <property type="entry name" value="3-DEOXY-MANNO-OCTULOSONATE CYTIDYLYLTRANSFERASE"/>
    <property type="match status" value="1"/>
</dbReference>
<dbReference type="Gene3D" id="3.40.50.11720">
    <property type="entry name" value="3-Deoxy-D-manno-octulosonic-acid transferase, N-terminal domain"/>
    <property type="match status" value="1"/>
</dbReference>
<evidence type="ECO:0000256" key="6">
    <source>
        <dbReference type="ARBA" id="ARBA00049183"/>
    </source>
</evidence>
<dbReference type="Proteomes" id="UP000282818">
    <property type="component" value="Unassembled WGS sequence"/>
</dbReference>
<dbReference type="NCBIfam" id="NF004388">
    <property type="entry name" value="PRK05749.1-4"/>
    <property type="match status" value="1"/>
</dbReference>
<comment type="similarity">
    <text evidence="9">Belongs to the glycosyltransferase group 1 family.</text>
</comment>
<evidence type="ECO:0000313" key="11">
    <source>
        <dbReference type="EMBL" id="RVU31544.1"/>
    </source>
</evidence>
<comment type="subcellular location">
    <subcellularLocation>
        <location evidence="9">Cell membrane</location>
    </subcellularLocation>
</comment>
<keyword evidence="9" id="KW-0448">Lipopolysaccharide biosynthesis</keyword>
<comment type="catalytic activity">
    <reaction evidence="6 9">
        <text>lipid IVA (E. coli) + CMP-3-deoxy-beta-D-manno-octulosonate = alpha-Kdo-(2-&gt;6)-lipid IVA (E. coli) + CMP + H(+)</text>
        <dbReference type="Rhea" id="RHEA:28066"/>
        <dbReference type="ChEBI" id="CHEBI:15378"/>
        <dbReference type="ChEBI" id="CHEBI:58603"/>
        <dbReference type="ChEBI" id="CHEBI:60364"/>
        <dbReference type="ChEBI" id="CHEBI:60377"/>
        <dbReference type="ChEBI" id="CHEBI:85987"/>
        <dbReference type="EC" id="2.4.99.12"/>
    </reaction>
</comment>
<accession>A0A437QAF1</accession>
<feature type="site" description="Transition state stabilizer" evidence="8">
    <location>
        <position position="136"/>
    </location>
</feature>
<protein>
    <recommendedName>
        <fullName evidence="3 9">3-deoxy-D-manno-octulosonic acid transferase</fullName>
        <shortName evidence="9">Kdo transferase</shortName>
        <ecNumber evidence="2 9">2.4.99.12</ecNumber>
    </recommendedName>
    <alternativeName>
        <fullName evidence="5 9">Lipid IV(A) 3-deoxy-D-manno-octulosonic acid transferase</fullName>
    </alternativeName>
</protein>
<keyword evidence="4 9" id="KW-0808">Transferase</keyword>
<dbReference type="GO" id="GO:0043842">
    <property type="term" value="F:Kdo transferase activity"/>
    <property type="evidence" value="ECO:0007669"/>
    <property type="project" value="UniProtKB-EC"/>
</dbReference>
<evidence type="ECO:0000256" key="9">
    <source>
        <dbReference type="RuleBase" id="RU365103"/>
    </source>
</evidence>
<evidence type="ECO:0000256" key="4">
    <source>
        <dbReference type="ARBA" id="ARBA00022679"/>
    </source>
</evidence>
<keyword evidence="9" id="KW-1003">Cell membrane</keyword>
<dbReference type="GO" id="GO:0009245">
    <property type="term" value="P:lipid A biosynthetic process"/>
    <property type="evidence" value="ECO:0007669"/>
    <property type="project" value="TreeGrafter"/>
</dbReference>
<name>A0A437QAF1_9GAMM</name>
<reference evidence="11 12" key="1">
    <citation type="submission" date="2019-01" db="EMBL/GenBank/DDBJ databases">
        <authorList>
            <person name="Chen W.-M."/>
        </authorList>
    </citation>
    <scope>NUCLEOTIDE SEQUENCE [LARGE SCALE GENOMIC DNA]</scope>
    <source>
        <strain evidence="11 12">HPM-16</strain>
    </source>
</reference>
<dbReference type="GO" id="GO:0005886">
    <property type="term" value="C:plasma membrane"/>
    <property type="evidence" value="ECO:0007669"/>
    <property type="project" value="UniProtKB-SubCell"/>
</dbReference>
<keyword evidence="9" id="KW-0812">Transmembrane</keyword>
<keyword evidence="12" id="KW-1185">Reference proteome</keyword>
<evidence type="ECO:0000256" key="3">
    <source>
        <dbReference type="ARBA" id="ARBA00019077"/>
    </source>
</evidence>
<feature type="domain" description="3-deoxy-D-manno-octulosonic-acid transferase N-terminal" evidence="10">
    <location>
        <begin position="41"/>
        <end position="217"/>
    </location>
</feature>